<organism evidence="10 11">
    <name type="scientific">Marinicauda algicola</name>
    <dbReference type="NCBI Taxonomy" id="2029849"/>
    <lineage>
        <taxon>Bacteria</taxon>
        <taxon>Pseudomonadati</taxon>
        <taxon>Pseudomonadota</taxon>
        <taxon>Alphaproteobacteria</taxon>
        <taxon>Maricaulales</taxon>
        <taxon>Maricaulaceae</taxon>
        <taxon>Marinicauda</taxon>
    </lineage>
</organism>
<dbReference type="EMBL" id="SRXW01000003">
    <property type="protein sequence ID" value="TGY88538.1"/>
    <property type="molecule type" value="Genomic_DNA"/>
</dbReference>
<evidence type="ECO:0000256" key="3">
    <source>
        <dbReference type="ARBA" id="ARBA00022475"/>
    </source>
</evidence>
<dbReference type="RefSeq" id="WP_135996384.1">
    <property type="nucleotide sequence ID" value="NZ_CP071057.1"/>
</dbReference>
<feature type="transmembrane region" description="Helical" evidence="8">
    <location>
        <begin position="174"/>
        <end position="198"/>
    </location>
</feature>
<comment type="caution">
    <text evidence="10">The sequence shown here is derived from an EMBL/GenBank/DDBJ whole genome shotgun (WGS) entry which is preliminary data.</text>
</comment>
<comment type="subcellular location">
    <subcellularLocation>
        <location evidence="1">Cell membrane</location>
        <topology evidence="1">Multi-pass membrane protein</topology>
    </subcellularLocation>
    <subcellularLocation>
        <location evidence="7">Membrane</location>
        <topology evidence="7">Multi-pass membrane protein</topology>
    </subcellularLocation>
</comment>
<evidence type="ECO:0000256" key="4">
    <source>
        <dbReference type="ARBA" id="ARBA00022692"/>
    </source>
</evidence>
<dbReference type="Proteomes" id="UP000308054">
    <property type="component" value="Unassembled WGS sequence"/>
</dbReference>
<gene>
    <name evidence="10" type="ORF">E5163_12050</name>
</gene>
<evidence type="ECO:0000313" key="11">
    <source>
        <dbReference type="Proteomes" id="UP000308054"/>
    </source>
</evidence>
<feature type="transmembrane region" description="Helical" evidence="8">
    <location>
        <begin position="287"/>
        <end position="310"/>
    </location>
</feature>
<evidence type="ECO:0000256" key="6">
    <source>
        <dbReference type="ARBA" id="ARBA00023136"/>
    </source>
</evidence>
<feature type="transmembrane region" description="Helical" evidence="8">
    <location>
        <begin position="119"/>
        <end position="138"/>
    </location>
</feature>
<evidence type="ECO:0000313" key="10">
    <source>
        <dbReference type="EMBL" id="TGY88538.1"/>
    </source>
</evidence>
<sequence>MEAVFLPAALATHAPVLAAVVPLFMAAVLVAIPNGRFAWAVALASTVFTLFMAFELVAQTRLVEVVSYHLGGWAPPYGIEFRVDRLNSAIVLLIGAMGVLATVFALPSVADEISADKRGLFYAAFLVCFSGLNGVALTGDAFNLFVFLEISSLGTYAIVAMGHQNDRRALTASFNYLVMGTIGATFFVIGVGFLYMATGTLNMADIARIVVDMPGNRVIEVAFAFILVGIGLKAALFPLHLWLPNAYAFAPNFVTVFLATTATKVAFYVIIRFLFDVFYPGSAFVEMSLLWVVTPLAILGMILASAQAIFQVDARRLLAYSSVAQVGYMMLGLGIGTALGVSAGVLHLLNHALMKGALFIALGAFAYSYGVRRIADFRGLGQAMPGVAAAFTIGALSLVGVPFTVGFISKFYLIQAALASGWWWAVAAIVVSSVLAVFYVYRILVVMWVQPAPAGRERIRAVPLMILVPLWILVFANIYFGIDASFMVDLSSAAAEAAINGSATVAEAAPGGEAGR</sequence>
<accession>A0A4S2GZV5</accession>
<feature type="transmembrane region" description="Helical" evidence="8">
    <location>
        <begin position="144"/>
        <end position="162"/>
    </location>
</feature>
<evidence type="ECO:0000256" key="8">
    <source>
        <dbReference type="SAM" id="Phobius"/>
    </source>
</evidence>
<dbReference type="PANTHER" id="PTHR42703">
    <property type="entry name" value="NADH DEHYDROGENASE"/>
    <property type="match status" value="1"/>
</dbReference>
<comment type="similarity">
    <text evidence="2">Belongs to the CPA3 antiporters (TC 2.A.63) subunit D family.</text>
</comment>
<keyword evidence="6 8" id="KW-0472">Membrane</keyword>
<dbReference type="InterPro" id="IPR050586">
    <property type="entry name" value="CPA3_Na-H_Antiporter_D"/>
</dbReference>
<feature type="transmembrane region" description="Helical" evidence="8">
    <location>
        <begin position="317"/>
        <end position="346"/>
    </location>
</feature>
<evidence type="ECO:0000256" key="5">
    <source>
        <dbReference type="ARBA" id="ARBA00022989"/>
    </source>
</evidence>
<feature type="transmembrane region" description="Helical" evidence="8">
    <location>
        <begin position="462"/>
        <end position="482"/>
    </location>
</feature>
<feature type="transmembrane region" description="Helical" evidence="8">
    <location>
        <begin position="383"/>
        <end position="409"/>
    </location>
</feature>
<feature type="transmembrane region" description="Helical" evidence="8">
    <location>
        <begin position="218"/>
        <end position="241"/>
    </location>
</feature>
<name>A0A4S2GZV5_9PROT</name>
<evidence type="ECO:0000256" key="7">
    <source>
        <dbReference type="RuleBase" id="RU000320"/>
    </source>
</evidence>
<feature type="transmembrane region" description="Helical" evidence="8">
    <location>
        <begin position="421"/>
        <end position="441"/>
    </location>
</feature>
<dbReference type="PRINTS" id="PR01434">
    <property type="entry name" value="NADHDHGNASE5"/>
</dbReference>
<keyword evidence="4 7" id="KW-0812">Transmembrane</keyword>
<keyword evidence="3" id="KW-1003">Cell membrane</keyword>
<dbReference type="Pfam" id="PF00361">
    <property type="entry name" value="Proton_antipo_M"/>
    <property type="match status" value="1"/>
</dbReference>
<feature type="transmembrane region" description="Helical" evidence="8">
    <location>
        <begin position="253"/>
        <end position="275"/>
    </location>
</feature>
<evidence type="ECO:0000256" key="1">
    <source>
        <dbReference type="ARBA" id="ARBA00004651"/>
    </source>
</evidence>
<feature type="transmembrane region" description="Helical" evidence="8">
    <location>
        <begin position="6"/>
        <end position="30"/>
    </location>
</feature>
<feature type="transmembrane region" description="Helical" evidence="8">
    <location>
        <begin position="352"/>
        <end position="371"/>
    </location>
</feature>
<feature type="transmembrane region" description="Helical" evidence="8">
    <location>
        <begin position="86"/>
        <end position="107"/>
    </location>
</feature>
<dbReference type="AlphaFoldDB" id="A0A4S2GZV5"/>
<dbReference type="GO" id="GO:0005886">
    <property type="term" value="C:plasma membrane"/>
    <property type="evidence" value="ECO:0007669"/>
    <property type="project" value="UniProtKB-SubCell"/>
</dbReference>
<protein>
    <submittedName>
        <fullName evidence="10">Monovalent cation/H+ antiporter subunit D family protein</fullName>
    </submittedName>
</protein>
<evidence type="ECO:0000256" key="2">
    <source>
        <dbReference type="ARBA" id="ARBA00005346"/>
    </source>
</evidence>
<keyword evidence="5 8" id="KW-1133">Transmembrane helix</keyword>
<dbReference type="InterPro" id="IPR001750">
    <property type="entry name" value="ND/Mrp_TM"/>
</dbReference>
<reference evidence="10 11" key="1">
    <citation type="journal article" date="2017" name="Int. J. Syst. Evol. Microbiol.">
        <title>Marinicauda algicola sp. nov., isolated from a marine red alga Rhodosorus marinus.</title>
        <authorList>
            <person name="Jeong S.E."/>
            <person name="Jeon S.H."/>
            <person name="Chun B.H."/>
            <person name="Kim D.W."/>
            <person name="Jeon C.O."/>
        </authorList>
    </citation>
    <scope>NUCLEOTIDE SEQUENCE [LARGE SCALE GENOMIC DNA]</scope>
    <source>
        <strain evidence="10 11">JCM 31718</strain>
    </source>
</reference>
<feature type="domain" description="NADH:quinone oxidoreductase/Mrp antiporter transmembrane" evidence="9">
    <location>
        <begin position="140"/>
        <end position="435"/>
    </location>
</feature>
<evidence type="ECO:0000259" key="9">
    <source>
        <dbReference type="Pfam" id="PF00361"/>
    </source>
</evidence>
<feature type="transmembrane region" description="Helical" evidence="8">
    <location>
        <begin position="37"/>
        <end position="58"/>
    </location>
</feature>
<keyword evidence="11" id="KW-1185">Reference proteome</keyword>
<dbReference type="PANTHER" id="PTHR42703:SF1">
    <property type="entry name" value="NA(+)_H(+) ANTIPORTER SUBUNIT D1"/>
    <property type="match status" value="1"/>
</dbReference>
<dbReference type="OrthoDB" id="9811798at2"/>
<proteinExistence type="inferred from homology"/>